<evidence type="ECO:0000256" key="1">
    <source>
        <dbReference type="SAM" id="Coils"/>
    </source>
</evidence>
<feature type="coiled-coil region" evidence="1">
    <location>
        <begin position="183"/>
        <end position="241"/>
    </location>
</feature>
<keyword evidence="7" id="KW-1185">Reference proteome</keyword>
<organism evidence="4 6">
    <name type="scientific">Kurthia zopfii</name>
    <dbReference type="NCBI Taxonomy" id="1650"/>
    <lineage>
        <taxon>Bacteria</taxon>
        <taxon>Bacillati</taxon>
        <taxon>Bacillota</taxon>
        <taxon>Bacilli</taxon>
        <taxon>Bacillales</taxon>
        <taxon>Caryophanaceae</taxon>
        <taxon>Kurthia</taxon>
    </lineage>
</organism>
<evidence type="ECO:0000256" key="2">
    <source>
        <dbReference type="SAM" id="Phobius"/>
    </source>
</evidence>
<dbReference type="OrthoDB" id="9764467at2"/>
<dbReference type="InterPro" id="IPR038734">
    <property type="entry name" value="YhaN_AAA"/>
</dbReference>
<feature type="domain" description="YhaN AAA" evidence="3">
    <location>
        <begin position="1"/>
        <end position="198"/>
    </location>
</feature>
<feature type="transmembrane region" description="Helical" evidence="2">
    <location>
        <begin position="412"/>
        <end position="429"/>
    </location>
</feature>
<evidence type="ECO:0000313" key="6">
    <source>
        <dbReference type="Proteomes" id="UP000254330"/>
    </source>
</evidence>
<keyword evidence="2" id="KW-1133">Transmembrane helix</keyword>
<dbReference type="Proteomes" id="UP000294641">
    <property type="component" value="Unassembled WGS sequence"/>
</dbReference>
<feature type="transmembrane region" description="Helical" evidence="2">
    <location>
        <begin position="435"/>
        <end position="452"/>
    </location>
</feature>
<dbReference type="Pfam" id="PF13514">
    <property type="entry name" value="AAA_27"/>
    <property type="match status" value="1"/>
</dbReference>
<keyword evidence="2" id="KW-0472">Membrane</keyword>
<accession>A0A8B4QCW8</accession>
<evidence type="ECO:0000313" key="7">
    <source>
        <dbReference type="Proteomes" id="UP000294641"/>
    </source>
</evidence>
<reference evidence="5 7" key="2">
    <citation type="submission" date="2019-03" db="EMBL/GenBank/DDBJ databases">
        <title>Genomic Encyclopedia of Type Strains, Phase IV (KMG-IV): sequencing the most valuable type-strain genomes for metagenomic binning, comparative biology and taxonomic classification.</title>
        <authorList>
            <person name="Goeker M."/>
        </authorList>
    </citation>
    <scope>NUCLEOTIDE SEQUENCE [LARGE SCALE GENOMIC DNA]</scope>
    <source>
        <strain evidence="5 7">DSM 20580</strain>
    </source>
</reference>
<proteinExistence type="predicted"/>
<keyword evidence="2" id="KW-0812">Transmembrane</keyword>
<dbReference type="InterPro" id="IPR027417">
    <property type="entry name" value="P-loop_NTPase"/>
</dbReference>
<keyword evidence="1" id="KW-0175">Coiled coil</keyword>
<dbReference type="PANTHER" id="PTHR41259:SF1">
    <property type="entry name" value="DOUBLE-STRAND BREAK REPAIR RAD50 ATPASE, PUTATIVE-RELATED"/>
    <property type="match status" value="1"/>
</dbReference>
<dbReference type="EMBL" id="UGNP01000001">
    <property type="protein sequence ID" value="STX10643.1"/>
    <property type="molecule type" value="Genomic_DNA"/>
</dbReference>
<gene>
    <name evidence="5" type="ORF">DFR61_10270</name>
    <name evidence="4" type="ORF">NCTC10597_02392</name>
</gene>
<dbReference type="SUPFAM" id="SSF52540">
    <property type="entry name" value="P-loop containing nucleoside triphosphate hydrolases"/>
    <property type="match status" value="1"/>
</dbReference>
<evidence type="ECO:0000313" key="5">
    <source>
        <dbReference type="EMBL" id="TDR43390.1"/>
    </source>
</evidence>
<dbReference type="RefSeq" id="WP_109348461.1">
    <property type="nucleotide sequence ID" value="NZ_BJUE01000037.1"/>
</dbReference>
<reference evidence="4 6" key="1">
    <citation type="submission" date="2018-06" db="EMBL/GenBank/DDBJ databases">
        <authorList>
            <consortium name="Pathogen Informatics"/>
            <person name="Doyle S."/>
        </authorList>
    </citation>
    <scope>NUCLEOTIDE SEQUENCE [LARGE SCALE GENOMIC DNA]</scope>
    <source>
        <strain evidence="4 6">NCTC10597</strain>
    </source>
</reference>
<dbReference type="EMBL" id="SNZG01000002">
    <property type="protein sequence ID" value="TDR43390.1"/>
    <property type="molecule type" value="Genomic_DNA"/>
</dbReference>
<name>A0A8B4QCW8_9BACL</name>
<feature type="coiled-coil region" evidence="1">
    <location>
        <begin position="274"/>
        <end position="308"/>
    </location>
</feature>
<dbReference type="AlphaFoldDB" id="A0A8B4QCW8"/>
<dbReference type="Gene3D" id="3.40.50.300">
    <property type="entry name" value="P-loop containing nucleotide triphosphate hydrolases"/>
    <property type="match status" value="2"/>
</dbReference>
<protein>
    <submittedName>
        <fullName evidence="4">Chromosome segregation protein</fullName>
    </submittedName>
    <submittedName>
        <fullName evidence="5">Uncharacterized protein YhaN</fullName>
    </submittedName>
</protein>
<feature type="coiled-coil region" evidence="1">
    <location>
        <begin position="581"/>
        <end position="647"/>
    </location>
</feature>
<dbReference type="Proteomes" id="UP000254330">
    <property type="component" value="Unassembled WGS sequence"/>
</dbReference>
<dbReference type="PANTHER" id="PTHR41259">
    <property type="entry name" value="DOUBLE-STRAND BREAK REPAIR RAD50 ATPASE, PUTATIVE-RELATED"/>
    <property type="match status" value="1"/>
</dbReference>
<comment type="caution">
    <text evidence="4">The sequence shown here is derived from an EMBL/GenBank/DDBJ whole genome shotgun (WGS) entry which is preliminary data.</text>
</comment>
<evidence type="ECO:0000259" key="3">
    <source>
        <dbReference type="Pfam" id="PF13514"/>
    </source>
</evidence>
<evidence type="ECO:0000313" key="4">
    <source>
        <dbReference type="EMBL" id="STX10643.1"/>
    </source>
</evidence>
<sequence>MQFQKLQIYGFGKHRDEVIDFSKGMNILFGNNEAGKTTIYECILQILFGFPQKNHLLRSYEPKNGGNYGGMLSIFDEEFGAYTVERVGGKAGGNVRVQLDRGESGEEELLKKLLHGYGRADLEAIFAFSMHQLQALEKMNEDELNRTLLASGTTGVDQLTLIEKQLLKESNALFKKSGQNPIINKMIKDIQKEELALKVEREKLSKYEPKKQELLQIEQELISVQKQLEKANHNNVQIEQSIKNRPLLNELSSIKSRLQELEEVQFPAKGIQRIEQASTRFKQVEREVERVSKRGEELQLQLKEAVSKEELQQLQNWIGRDEEWREWRAQRERMLASQQSLESKIAMKEQLLGLSRSALKVDSTIANEAQLRKQLDEANFSKQKIEHLQILVSNEATNEENRKSRVQKNKGISNELLIIIIGVIAVIGALVFKQWGVALAIIAMLALVLILNKKNKNDSTSNLNNGESPKRQLRQLKAQYEAQLTEINEQFHRMGITNDIEPEMYTEVFSQVRELQQYVIEQRQLDQQLDSIQQRIAERYEEGTMLLPHQVAESNLSAAIQQYLQDQTLLLNSMQQVQEQLRVNEEQLMPLTDELNELQQEIVALYNAANVEDLEPYYEMANFFEEKVRLQNRLSDLQLTLHDFNDEVEYTEFHLQQNTLALEQLIASQKALQAAHSKLHAEMNHLVTDERYSEMLQAQEQRKSELADLTKDWMRLRLVEEAIQQTLNDLKEDKLPKVMDLTTEFFQYLTGDRYEKIALDEEGFYAQTSMQQQFKIGELSQATREQAYLSLRFALAVEKKVNAPFPLLMDDPFVHFDTLRTAKVVQLLRKLQTNHQIIFFTCQERMKQAFEVKNIIEVEALQTKGD</sequence>